<name>A0A6S7ASD0_9BURK</name>
<feature type="domain" description="FecR protein" evidence="1">
    <location>
        <begin position="126"/>
        <end position="193"/>
    </location>
</feature>
<evidence type="ECO:0000259" key="2">
    <source>
        <dbReference type="Pfam" id="PF16220"/>
    </source>
</evidence>
<dbReference type="PIRSF" id="PIRSF018266">
    <property type="entry name" value="FecR"/>
    <property type="match status" value="1"/>
</dbReference>
<dbReference type="Proteomes" id="UP000494111">
    <property type="component" value="Unassembled WGS sequence"/>
</dbReference>
<dbReference type="PANTHER" id="PTHR30273">
    <property type="entry name" value="PERIPLASMIC SIGNAL SENSOR AND SIGMA FACTOR ACTIVATOR FECR-RELATED"/>
    <property type="match status" value="1"/>
</dbReference>
<proteinExistence type="predicted"/>
<dbReference type="InterPro" id="IPR032623">
    <property type="entry name" value="FecR_N"/>
</dbReference>
<reference evidence="3 4" key="1">
    <citation type="submission" date="2020-04" db="EMBL/GenBank/DDBJ databases">
        <authorList>
            <person name="De Canck E."/>
        </authorList>
    </citation>
    <scope>NUCLEOTIDE SEQUENCE [LARGE SCALE GENOMIC DNA]</scope>
    <source>
        <strain evidence="3 4">LMG 3458</strain>
    </source>
</reference>
<protein>
    <submittedName>
        <fullName evidence="3">Protein FecR</fullName>
    </submittedName>
</protein>
<feature type="domain" description="FecR N-terminal" evidence="2">
    <location>
        <begin position="20"/>
        <end position="62"/>
    </location>
</feature>
<gene>
    <name evidence="3" type="primary">fecR_21</name>
    <name evidence="3" type="ORF">LMG3458_04998</name>
</gene>
<evidence type="ECO:0000259" key="1">
    <source>
        <dbReference type="Pfam" id="PF04773"/>
    </source>
</evidence>
<evidence type="ECO:0000313" key="4">
    <source>
        <dbReference type="Proteomes" id="UP000494111"/>
    </source>
</evidence>
<dbReference type="Pfam" id="PF16220">
    <property type="entry name" value="DUF4880"/>
    <property type="match status" value="1"/>
</dbReference>
<evidence type="ECO:0000313" key="3">
    <source>
        <dbReference type="EMBL" id="CAB3732793.1"/>
    </source>
</evidence>
<dbReference type="PANTHER" id="PTHR30273:SF2">
    <property type="entry name" value="PROTEIN FECR"/>
    <property type="match status" value="1"/>
</dbReference>
<organism evidence="3 4">
    <name type="scientific">Achromobacter deleyi</name>
    <dbReference type="NCBI Taxonomy" id="1353891"/>
    <lineage>
        <taxon>Bacteria</taxon>
        <taxon>Pseudomonadati</taxon>
        <taxon>Pseudomonadota</taxon>
        <taxon>Betaproteobacteria</taxon>
        <taxon>Burkholderiales</taxon>
        <taxon>Alcaligenaceae</taxon>
        <taxon>Achromobacter</taxon>
    </lineage>
</organism>
<sequence>MGRHAFPAAPAGAADHRSLEQAADWYVRLHDEAASAADWTQWRAWLDRSPGHQAAWRYIEAVSQRFAPLRTDGEPRAASAGLQAALMPARRRHLRTLAWLSGGVLGSWLAWRHTPLRVELLALAADYRSATGQVREWRLADGSHLWLNTASAADFAIGPAERRLTLLRGEMLVAAAADAARPFVVATPQGRLATPATPRASQPVSTPQGQGAGILSGSSAITGAPDARFSVRLLEQATRLAVLDGAVQVRTADSGERLTVAAGNQVVYTADHIGRPGPADAGAAAWTQGMIVANDMRLDELVAELARYQRGHLGVAPEAAGLRVMGTYPLADPERTLQLLARALSLRVEKKLPWWTTLTPA</sequence>
<dbReference type="Pfam" id="PF04773">
    <property type="entry name" value="FecR"/>
    <property type="match status" value="1"/>
</dbReference>
<dbReference type="Gene3D" id="2.60.120.1440">
    <property type="match status" value="1"/>
</dbReference>
<dbReference type="EMBL" id="CADIJO010000023">
    <property type="protein sequence ID" value="CAB3732793.1"/>
    <property type="molecule type" value="Genomic_DNA"/>
</dbReference>
<dbReference type="RefSeq" id="WP_175195065.1">
    <property type="nucleotide sequence ID" value="NZ_CADIJO010000023.1"/>
</dbReference>
<dbReference type="InterPro" id="IPR006860">
    <property type="entry name" value="FecR"/>
</dbReference>
<accession>A0A6S7ASD0</accession>
<dbReference type="InterPro" id="IPR012373">
    <property type="entry name" value="Ferrdict_sens_TM"/>
</dbReference>
<dbReference type="AlphaFoldDB" id="A0A6S7ASD0"/>
<dbReference type="GO" id="GO:0016989">
    <property type="term" value="F:sigma factor antagonist activity"/>
    <property type="evidence" value="ECO:0007669"/>
    <property type="project" value="TreeGrafter"/>
</dbReference>